<organism evidence="2 3">
    <name type="scientific">Mucuna pruriens</name>
    <name type="common">Velvet bean</name>
    <name type="synonym">Dolichos pruriens</name>
    <dbReference type="NCBI Taxonomy" id="157652"/>
    <lineage>
        <taxon>Eukaryota</taxon>
        <taxon>Viridiplantae</taxon>
        <taxon>Streptophyta</taxon>
        <taxon>Embryophyta</taxon>
        <taxon>Tracheophyta</taxon>
        <taxon>Spermatophyta</taxon>
        <taxon>Magnoliopsida</taxon>
        <taxon>eudicotyledons</taxon>
        <taxon>Gunneridae</taxon>
        <taxon>Pentapetalae</taxon>
        <taxon>rosids</taxon>
        <taxon>fabids</taxon>
        <taxon>Fabales</taxon>
        <taxon>Fabaceae</taxon>
        <taxon>Papilionoideae</taxon>
        <taxon>50 kb inversion clade</taxon>
        <taxon>NPAAA clade</taxon>
        <taxon>indigoferoid/millettioid clade</taxon>
        <taxon>Phaseoleae</taxon>
        <taxon>Mucuna</taxon>
    </lineage>
</organism>
<gene>
    <name evidence="2" type="ORF">CR513_03170</name>
</gene>
<name>A0A371IAT5_MUCPR</name>
<feature type="non-terminal residue" evidence="2">
    <location>
        <position position="1"/>
    </location>
</feature>
<dbReference type="InterPro" id="IPR013103">
    <property type="entry name" value="RVT_2"/>
</dbReference>
<dbReference type="OrthoDB" id="1645289at2759"/>
<dbReference type="Proteomes" id="UP000257109">
    <property type="component" value="Unassembled WGS sequence"/>
</dbReference>
<keyword evidence="3" id="KW-1185">Reference proteome</keyword>
<accession>A0A371IAT5</accession>
<evidence type="ECO:0000313" key="3">
    <source>
        <dbReference type="Proteomes" id="UP000257109"/>
    </source>
</evidence>
<protein>
    <recommendedName>
        <fullName evidence="1">Reverse transcriptase Ty1/copia-type domain-containing protein</fullName>
    </recommendedName>
</protein>
<sequence>MVLNKLPINGITNSIKSLPHMVSRQMYCVYNNFNYSKYIFLIFYVDDILLDSNDIGMLHETKRSITKNFEMKDLGETSFRSLSSYHKNYISKVLDRFNMKDSSKLRYTSIAMGDKFNLKQCPYNDLERNKMQKILYASIVGILMYLSDHEMQNWKAIKCVMHYLKRTKEYMLTYWISSSTLIPILLGAKIVSSPHLDTSTCWLEQLSLESFLRAIDGIKRPLKIYCDNNLVILYYNNNKSYTKSKFFDIKFLIVKQRVQNKQISIEHIGTSFMLVDQLTKGLIPKVFHEHTTHMGVTP</sequence>
<reference evidence="2" key="1">
    <citation type="submission" date="2018-05" db="EMBL/GenBank/DDBJ databases">
        <title>Draft genome of Mucuna pruriens seed.</title>
        <authorList>
            <person name="Nnadi N.E."/>
            <person name="Vos R."/>
            <person name="Hasami M.H."/>
            <person name="Devisetty U.K."/>
            <person name="Aguiy J.C."/>
        </authorList>
    </citation>
    <scope>NUCLEOTIDE SEQUENCE [LARGE SCALE GENOMIC DNA]</scope>
    <source>
        <strain evidence="2">JCA_2017</strain>
    </source>
</reference>
<dbReference type="EMBL" id="QJKJ01000531">
    <property type="protein sequence ID" value="RDY12084.1"/>
    <property type="molecule type" value="Genomic_DNA"/>
</dbReference>
<proteinExistence type="predicted"/>
<comment type="caution">
    <text evidence="2">The sequence shown here is derived from an EMBL/GenBank/DDBJ whole genome shotgun (WGS) entry which is preliminary data.</text>
</comment>
<evidence type="ECO:0000259" key="1">
    <source>
        <dbReference type="Pfam" id="PF07727"/>
    </source>
</evidence>
<feature type="domain" description="Reverse transcriptase Ty1/copia-type" evidence="1">
    <location>
        <begin position="25"/>
        <end position="102"/>
    </location>
</feature>
<dbReference type="AlphaFoldDB" id="A0A371IAT5"/>
<dbReference type="Pfam" id="PF07727">
    <property type="entry name" value="RVT_2"/>
    <property type="match status" value="1"/>
</dbReference>
<evidence type="ECO:0000313" key="2">
    <source>
        <dbReference type="EMBL" id="RDY12084.1"/>
    </source>
</evidence>